<keyword evidence="1" id="KW-0472">Membrane</keyword>
<accession>W6S1Z7</accession>
<dbReference type="RefSeq" id="WP_044040083.1">
    <property type="nucleotide sequence ID" value="NZ_HG917869.1"/>
</dbReference>
<name>W6S1Z7_9CLOT</name>
<dbReference type="eggNOG" id="ENOG50302NH">
    <property type="taxonomic scope" value="Bacteria"/>
</dbReference>
<keyword evidence="1" id="KW-1133">Transmembrane helix</keyword>
<evidence type="ECO:0000313" key="2">
    <source>
        <dbReference type="EMBL" id="CDM69894.1"/>
    </source>
</evidence>
<evidence type="ECO:0000313" key="3">
    <source>
        <dbReference type="Proteomes" id="UP000019426"/>
    </source>
</evidence>
<dbReference type="OrthoDB" id="9813837at2"/>
<feature type="transmembrane region" description="Helical" evidence="1">
    <location>
        <begin position="104"/>
        <end position="124"/>
    </location>
</feature>
<dbReference type="EMBL" id="HG917869">
    <property type="protein sequence ID" value="CDM69894.1"/>
    <property type="molecule type" value="Genomic_DNA"/>
</dbReference>
<sequence>MDNTFEPIDTTTNCTVADVSINDTNIGSATTTLTYPIRQPEEYVNDFMVSLRASEIRKVRKYCEDAKKSEFPWSEILLAISTTCIGCFLGALTSNVELNSLKGIIMYVVSLVIASGTFVAYLFIRRGSISDVNDLADKVKEYIVDPDNI</sequence>
<dbReference type="KEGG" id="clt:CM240_2777"/>
<feature type="transmembrane region" description="Helical" evidence="1">
    <location>
        <begin position="76"/>
        <end position="92"/>
    </location>
</feature>
<proteinExistence type="predicted"/>
<gene>
    <name evidence="2" type="ORF">CM240_2777</name>
</gene>
<evidence type="ECO:0000256" key="1">
    <source>
        <dbReference type="SAM" id="Phobius"/>
    </source>
</evidence>
<keyword evidence="3" id="KW-1185">Reference proteome</keyword>
<dbReference type="STRING" id="1216932.CM240_2777"/>
<keyword evidence="1" id="KW-0812">Transmembrane</keyword>
<dbReference type="PATRIC" id="fig|1216932.3.peg.2740"/>
<dbReference type="AlphaFoldDB" id="W6S1Z7"/>
<reference evidence="2 3" key="1">
    <citation type="submission" date="2013-11" db="EMBL/GenBank/DDBJ databases">
        <title>Complete genome sequence of Clostridum sp. M2/40.</title>
        <authorList>
            <person name="Wibberg D."/>
            <person name="Puehler A."/>
            <person name="Schlueter A."/>
        </authorList>
    </citation>
    <scope>NUCLEOTIDE SEQUENCE [LARGE SCALE GENOMIC DNA]</scope>
    <source>
        <strain evidence="3">M2/40</strain>
    </source>
</reference>
<dbReference type="Proteomes" id="UP000019426">
    <property type="component" value="Chromosome M2/40_rep2"/>
</dbReference>
<protein>
    <submittedName>
        <fullName evidence="2">Putative membrane protein</fullName>
    </submittedName>
</protein>
<dbReference type="HOGENOM" id="CLU_1746426_0_0_9"/>
<organism evidence="2 3">
    <name type="scientific">Clostridium bornimense</name>
    <dbReference type="NCBI Taxonomy" id="1216932"/>
    <lineage>
        <taxon>Bacteria</taxon>
        <taxon>Bacillati</taxon>
        <taxon>Bacillota</taxon>
        <taxon>Clostridia</taxon>
        <taxon>Eubacteriales</taxon>
        <taxon>Clostridiaceae</taxon>
        <taxon>Clostridium</taxon>
    </lineage>
</organism>